<evidence type="ECO:0000313" key="1">
    <source>
        <dbReference type="EMBL" id="PSJ15884.1"/>
    </source>
</evidence>
<dbReference type="Proteomes" id="UP000241912">
    <property type="component" value="Unassembled WGS sequence"/>
</dbReference>
<gene>
    <name evidence="2" type="ORF">C7H79_16330</name>
    <name evidence="1" type="ORF">C7H79_16575</name>
</gene>
<evidence type="ECO:0000313" key="2">
    <source>
        <dbReference type="EMBL" id="PSJ15925.1"/>
    </source>
</evidence>
<name>A0A2P7NR00_9PROT</name>
<keyword evidence="3" id="KW-1185">Reference proteome</keyword>
<proteinExistence type="predicted"/>
<dbReference type="EMBL" id="PXXU01000101">
    <property type="protein sequence ID" value="PSJ15925.1"/>
    <property type="molecule type" value="Genomic_DNA"/>
</dbReference>
<dbReference type="OrthoDB" id="6693997at2"/>
<dbReference type="RefSeq" id="WP_106708317.1">
    <property type="nucleotide sequence ID" value="NZ_PXXU01000101.1"/>
</dbReference>
<protein>
    <submittedName>
        <fullName evidence="1">Uncharacterized protein</fullName>
    </submittedName>
</protein>
<reference evidence="1 3" key="1">
    <citation type="submission" date="2018-03" db="EMBL/GenBank/DDBJ databases">
        <title>Draft genome of Nitrosomonas supralitoralis APG5.</title>
        <authorList>
            <person name="Urakawa H."/>
            <person name="Lopez J.V."/>
        </authorList>
    </citation>
    <scope>NUCLEOTIDE SEQUENCE [LARGE SCALE GENOMIC DNA]</scope>
    <source>
        <strain evidence="1 3">APG5</strain>
    </source>
</reference>
<evidence type="ECO:0000313" key="3">
    <source>
        <dbReference type="Proteomes" id="UP000241912"/>
    </source>
</evidence>
<organism evidence="1 3">
    <name type="scientific">Nitrosomonas supralitoralis</name>
    <dbReference type="NCBI Taxonomy" id="2116706"/>
    <lineage>
        <taxon>Bacteria</taxon>
        <taxon>Pseudomonadati</taxon>
        <taxon>Pseudomonadota</taxon>
        <taxon>Betaproteobacteria</taxon>
        <taxon>Nitrosomonadales</taxon>
        <taxon>Nitrosomonadaceae</taxon>
        <taxon>Nitrosomonas</taxon>
    </lineage>
</organism>
<dbReference type="EMBL" id="PXXU01000112">
    <property type="protein sequence ID" value="PSJ15884.1"/>
    <property type="molecule type" value="Genomic_DNA"/>
</dbReference>
<dbReference type="AlphaFoldDB" id="A0A2P7NR00"/>
<accession>A0A2P7NR00</accession>
<sequence>MATITGNNIQDMVSHWLKTPVNGYLGSDYGQDIKSLLQNPLSSGEPEAVLQKLRVDVPVLQSIPDGSVNLYSVQTPPDRLDLVIEVAGQGIQVPNL</sequence>
<comment type="caution">
    <text evidence="1">The sequence shown here is derived from an EMBL/GenBank/DDBJ whole genome shotgun (WGS) entry which is preliminary data.</text>
</comment>